<dbReference type="InterPro" id="IPR011701">
    <property type="entry name" value="MFS"/>
</dbReference>
<feature type="transmembrane region" description="Helical" evidence="8">
    <location>
        <begin position="78"/>
        <end position="97"/>
    </location>
</feature>
<dbReference type="CDD" id="cd17391">
    <property type="entry name" value="MFS_MdtG_MDR_like"/>
    <property type="match status" value="1"/>
</dbReference>
<evidence type="ECO:0000256" key="5">
    <source>
        <dbReference type="ARBA" id="ARBA00022692"/>
    </source>
</evidence>
<dbReference type="PROSITE" id="PS50850">
    <property type="entry name" value="MFS"/>
    <property type="match status" value="1"/>
</dbReference>
<feature type="transmembrane region" description="Helical" evidence="8">
    <location>
        <begin position="249"/>
        <end position="271"/>
    </location>
</feature>
<feature type="transmembrane region" description="Helical" evidence="8">
    <location>
        <begin position="103"/>
        <end position="124"/>
    </location>
</feature>
<dbReference type="InterPro" id="IPR020846">
    <property type="entry name" value="MFS_dom"/>
</dbReference>
<reference evidence="10" key="1">
    <citation type="journal article" date="2004" name="FEMS Microbiol. Lett.">
        <title>The cme gene of Clostridium difficile confers multidrug resistance in Enterococcus faecalis.</title>
        <authorList>
            <person name="Lebel S."/>
            <person name="Bouttier S."/>
            <person name="Lambert T."/>
        </authorList>
    </citation>
    <scope>NUCLEOTIDE SEQUENCE</scope>
</reference>
<evidence type="ECO:0000256" key="8">
    <source>
        <dbReference type="SAM" id="Phobius"/>
    </source>
</evidence>
<dbReference type="Pfam" id="PF07690">
    <property type="entry name" value="MFS_1"/>
    <property type="match status" value="1"/>
</dbReference>
<keyword evidence="3" id="KW-0813">Transport</keyword>
<evidence type="ECO:0000256" key="2">
    <source>
        <dbReference type="ARBA" id="ARBA00007520"/>
    </source>
</evidence>
<feature type="transmembrane region" description="Helical" evidence="8">
    <location>
        <begin position="367"/>
        <end position="388"/>
    </location>
</feature>
<dbReference type="AlphaFoldDB" id="Q6US31"/>
<keyword evidence="4" id="KW-1003">Cell membrane</keyword>
<evidence type="ECO:0000256" key="7">
    <source>
        <dbReference type="ARBA" id="ARBA00023136"/>
    </source>
</evidence>
<feature type="transmembrane region" description="Helical" evidence="8">
    <location>
        <begin position="283"/>
        <end position="301"/>
    </location>
</feature>
<comment type="subcellular location">
    <subcellularLocation>
        <location evidence="1">Cell membrane</location>
        <topology evidence="1">Multi-pass membrane protein</topology>
    </subcellularLocation>
</comment>
<dbReference type="SUPFAM" id="SSF103473">
    <property type="entry name" value="MFS general substrate transporter"/>
    <property type="match status" value="1"/>
</dbReference>
<evidence type="ECO:0000313" key="10">
    <source>
        <dbReference type="EMBL" id="AAQ73346.1"/>
    </source>
</evidence>
<dbReference type="GO" id="GO:0005886">
    <property type="term" value="C:plasma membrane"/>
    <property type="evidence" value="ECO:0007669"/>
    <property type="project" value="UniProtKB-SubCell"/>
</dbReference>
<dbReference type="InterPro" id="IPR005829">
    <property type="entry name" value="Sugar_transporter_CS"/>
</dbReference>
<dbReference type="PROSITE" id="PS00216">
    <property type="entry name" value="SUGAR_TRANSPORT_1"/>
    <property type="match status" value="1"/>
</dbReference>
<evidence type="ECO:0000256" key="3">
    <source>
        <dbReference type="ARBA" id="ARBA00022448"/>
    </source>
</evidence>
<dbReference type="PANTHER" id="PTHR43414">
    <property type="entry name" value="MULTIDRUG RESISTANCE PROTEIN MDTG"/>
    <property type="match status" value="1"/>
</dbReference>
<dbReference type="EMBL" id="AY362983">
    <property type="protein sequence ID" value="AAQ73346.1"/>
    <property type="molecule type" value="Genomic_DNA"/>
</dbReference>
<keyword evidence="5 8" id="KW-0812">Transmembrane</keyword>
<feature type="domain" description="Major facilitator superfamily (MFS) profile" evidence="9">
    <location>
        <begin position="7"/>
        <end position="395"/>
    </location>
</feature>
<keyword evidence="7 8" id="KW-0472">Membrane</keyword>
<comment type="similarity">
    <text evidence="2">Belongs to the major facilitator superfamily. TCR/Tet family.</text>
</comment>
<dbReference type="PANTHER" id="PTHR43414:SF6">
    <property type="entry name" value="MULTIDRUG RESISTANCE PROTEIN MDTG"/>
    <property type="match status" value="1"/>
</dbReference>
<dbReference type="GO" id="GO:0022857">
    <property type="term" value="F:transmembrane transporter activity"/>
    <property type="evidence" value="ECO:0007669"/>
    <property type="project" value="InterPro"/>
</dbReference>
<dbReference type="InterPro" id="IPR036259">
    <property type="entry name" value="MFS_trans_sf"/>
</dbReference>
<proteinExistence type="inferred from homology"/>
<sequence length="400" mass="43559">MELWKRNLFVCWIGMFFSSIGMSQIAPILPLYIKQLGVTDVSLIQQYSGIIFGCTFVVAAFFSPIGGKAADKYGRKSMLLRASIGMGIVIFTMAFVQNVYQLLGLRILQGVFTGYATACTTLIATQTDKNHSGWALGTLATASTTGSLIGPTVGGYIESILGLKSTFIITGGLLFVSFIISILFVVDNFKPKEIKESISIPKEQLNILPNKFLIASIFVTTFITQLALYSIEPIVTIYISQLTNFASNVALIAGLTFSASGLANLLAAQKLGKMSDKIGPQKVLLISLLWAGIIFIPQAFVKTAWQLMLLRFLLGLSVAGLNPSVNSLLKKIAPEEYVGKIFGYNASAQYIVCSSRAFLGGQISAHLGIRTVFFSTSLLLFMNALWMYKFTGLFIKDKTK</sequence>
<organism evidence="10">
    <name type="scientific">Clostridioides difficile</name>
    <name type="common">Peptoclostridium difficile</name>
    <dbReference type="NCBI Taxonomy" id="1496"/>
    <lineage>
        <taxon>Bacteria</taxon>
        <taxon>Bacillati</taxon>
        <taxon>Bacillota</taxon>
        <taxon>Clostridia</taxon>
        <taxon>Peptostreptococcales</taxon>
        <taxon>Peptostreptococcaceae</taxon>
        <taxon>Clostridioides</taxon>
    </lineage>
</organism>
<feature type="transmembrane region" description="Helical" evidence="8">
    <location>
        <begin position="207"/>
        <end position="229"/>
    </location>
</feature>
<name>Q6US31_CLODI</name>
<feature type="transmembrane region" description="Helical" evidence="8">
    <location>
        <begin position="47"/>
        <end position="66"/>
    </location>
</feature>
<dbReference type="PRINTS" id="PR01035">
    <property type="entry name" value="TCRTETA"/>
</dbReference>
<feature type="transmembrane region" description="Helical" evidence="8">
    <location>
        <begin position="136"/>
        <end position="157"/>
    </location>
</feature>
<feature type="transmembrane region" description="Helical" evidence="8">
    <location>
        <begin position="163"/>
        <end position="186"/>
    </location>
</feature>
<dbReference type="Gene3D" id="1.20.1250.20">
    <property type="entry name" value="MFS general substrate transporter like domains"/>
    <property type="match status" value="2"/>
</dbReference>
<protein>
    <submittedName>
        <fullName evidence="10">G196</fullName>
    </submittedName>
</protein>
<accession>Q6US31</accession>
<dbReference type="InterPro" id="IPR001958">
    <property type="entry name" value="Tet-R_TetA/multi-R_MdtG-like"/>
</dbReference>
<evidence type="ECO:0000256" key="4">
    <source>
        <dbReference type="ARBA" id="ARBA00022475"/>
    </source>
</evidence>
<evidence type="ECO:0000256" key="1">
    <source>
        <dbReference type="ARBA" id="ARBA00004651"/>
    </source>
</evidence>
<evidence type="ECO:0000256" key="6">
    <source>
        <dbReference type="ARBA" id="ARBA00022989"/>
    </source>
</evidence>
<keyword evidence="6 8" id="KW-1133">Transmembrane helix</keyword>
<evidence type="ECO:0000259" key="9">
    <source>
        <dbReference type="PROSITE" id="PS50850"/>
    </source>
</evidence>